<keyword evidence="2" id="KW-1185">Reference proteome</keyword>
<organism evidence="1 2">
    <name type="scientific">Paenibacillus azoreducens</name>
    <dbReference type="NCBI Taxonomy" id="116718"/>
    <lineage>
        <taxon>Bacteria</taxon>
        <taxon>Bacillati</taxon>
        <taxon>Bacillota</taxon>
        <taxon>Bacilli</taxon>
        <taxon>Bacillales</taxon>
        <taxon>Paenibacillaceae</taxon>
        <taxon>Paenibacillus</taxon>
    </lineage>
</organism>
<accession>A0A920CPZ6</accession>
<comment type="caution">
    <text evidence="1">The sequence shown here is derived from an EMBL/GenBank/DDBJ whole genome shotgun (WGS) entry which is preliminary data.</text>
</comment>
<dbReference type="EMBL" id="BORT01000005">
    <property type="protein sequence ID" value="GIO46810.1"/>
    <property type="molecule type" value="Genomic_DNA"/>
</dbReference>
<proteinExistence type="predicted"/>
<reference evidence="1 2" key="1">
    <citation type="submission" date="2021-03" db="EMBL/GenBank/DDBJ databases">
        <title>Antimicrobial resistance genes in bacteria isolated from Japanese honey, and their potential for conferring macrolide and lincosamide resistance in the American foulbrood pathogen Paenibacillus larvae.</title>
        <authorList>
            <person name="Okamoto M."/>
            <person name="Kumagai M."/>
            <person name="Kanamori H."/>
            <person name="Takamatsu D."/>
        </authorList>
    </citation>
    <scope>NUCLEOTIDE SEQUENCE [LARGE SCALE GENOMIC DNA]</scope>
    <source>
        <strain evidence="1 2">J34TS1</strain>
    </source>
</reference>
<protein>
    <submittedName>
        <fullName evidence="1">Uncharacterized protein</fullName>
    </submittedName>
</protein>
<dbReference type="AlphaFoldDB" id="A0A920CPZ6"/>
<evidence type="ECO:0000313" key="1">
    <source>
        <dbReference type="EMBL" id="GIO46810.1"/>
    </source>
</evidence>
<dbReference type="Proteomes" id="UP000682811">
    <property type="component" value="Unassembled WGS sequence"/>
</dbReference>
<gene>
    <name evidence="1" type="ORF">J34TS1_15750</name>
</gene>
<sequence>MSAFLFSDRALEYMLKALYMKKNNYMFPPPSFTLQDIFQLTAQDAVPDLDRVLFMCVIHFLAGCNDISFLQNIIFSQLQKLLNQVDNVLLHLSAIVASHPSESYRSIYP</sequence>
<evidence type="ECO:0000313" key="2">
    <source>
        <dbReference type="Proteomes" id="UP000682811"/>
    </source>
</evidence>
<name>A0A920CPZ6_9BACL</name>